<dbReference type="PANTHER" id="PTHR46580:SF4">
    <property type="entry name" value="ATP_GTP-BINDING PROTEIN"/>
    <property type="match status" value="1"/>
</dbReference>
<dbReference type="Gene3D" id="2.130.10.130">
    <property type="entry name" value="Integrin alpha, N-terminal"/>
    <property type="match status" value="1"/>
</dbReference>
<name>A0AA49GP09_9BACT</name>
<reference evidence="3" key="2">
    <citation type="journal article" date="2024" name="Antonie Van Leeuwenhoek">
        <title>Roseihalotalea indica gen. nov., sp. nov., a halophilic Bacteroidetes from mesopelagic Southwest Indian Ocean with higher carbohydrate metabolic potential.</title>
        <authorList>
            <person name="Chen B."/>
            <person name="Zhang M."/>
            <person name="Lin D."/>
            <person name="Ye J."/>
            <person name="Tang K."/>
        </authorList>
    </citation>
    <scope>NUCLEOTIDE SEQUENCE</scope>
    <source>
        <strain evidence="3">TK19036</strain>
    </source>
</reference>
<dbReference type="InterPro" id="IPR013517">
    <property type="entry name" value="FG-GAP"/>
</dbReference>
<organism evidence="3">
    <name type="scientific">Roseihalotalea indica</name>
    <dbReference type="NCBI Taxonomy" id="2867963"/>
    <lineage>
        <taxon>Bacteria</taxon>
        <taxon>Pseudomonadati</taxon>
        <taxon>Bacteroidota</taxon>
        <taxon>Cytophagia</taxon>
        <taxon>Cytophagales</taxon>
        <taxon>Catalimonadaceae</taxon>
        <taxon>Roseihalotalea</taxon>
    </lineage>
</organism>
<dbReference type="PANTHER" id="PTHR46580">
    <property type="entry name" value="SENSOR KINASE-RELATED"/>
    <property type="match status" value="1"/>
</dbReference>
<dbReference type="InterPro" id="IPR028994">
    <property type="entry name" value="Integrin_alpha_N"/>
</dbReference>
<evidence type="ECO:0000313" key="3">
    <source>
        <dbReference type="EMBL" id="WKN37892.1"/>
    </source>
</evidence>
<feature type="region of interest" description="Disordered" evidence="2">
    <location>
        <begin position="522"/>
        <end position="545"/>
    </location>
</feature>
<dbReference type="GO" id="GO:0009055">
    <property type="term" value="F:electron transfer activity"/>
    <property type="evidence" value="ECO:0007669"/>
    <property type="project" value="InterPro"/>
</dbReference>
<dbReference type="SUPFAM" id="SSF69318">
    <property type="entry name" value="Integrin alpha N-terminal domain"/>
    <property type="match status" value="1"/>
</dbReference>
<reference evidence="3" key="1">
    <citation type="journal article" date="2023" name="Comput. Struct. Biotechnol. J.">
        <title>Discovery of a novel marine Bacteroidetes with a rich repertoire of carbohydrate-active enzymes.</title>
        <authorList>
            <person name="Chen B."/>
            <person name="Liu G."/>
            <person name="Chen Q."/>
            <person name="Wang H."/>
            <person name="Liu L."/>
            <person name="Tang K."/>
        </authorList>
    </citation>
    <scope>NUCLEOTIDE SEQUENCE</scope>
    <source>
        <strain evidence="3">TK19036</strain>
    </source>
</reference>
<evidence type="ECO:0000256" key="2">
    <source>
        <dbReference type="SAM" id="MobiDB-lite"/>
    </source>
</evidence>
<accession>A0AA49GP09</accession>
<sequence length="545" mass="60889">MKHWWLWGVCWWLVGCHTPAQEETQVIETKPVFPALDSIAPLSGEQLAYRYCQACHTFPSPALLPKTIWTDRVLPRMGHRLGIRASLQEPYQGMSMYESFALRQADIFPDTLSITEEGWQKIVDYYQQQAPDSLPSPPIPETDTTLSTFQPQPIRLHPSIPPITTLTHYDTVAHHLFIGDRQGNLYAWSPEAGLLDSIRLDSPPADIHINAQGQRQVLTMGIMDPSDRILGKVWQINPGGDSARLLPENLRRPVYFASADLNQDGQADWVIAEFGNFLGELAWYEGREDNTFVKHLLAADPGARKTEIADLNQDGLPDIIALLAQGDERVIAFYNQGNGTFTPRTLLRFPPVYGSSYVELADFNGDDRLDLLYTNGDNADYSTVLKPYHGIRIFLQQTDNRFEEAFFFPLPGASQAQARDFDQDGDLDIAAISFFPDFEHAPEQGFLYLENQSAGSSLRFQAHTFPEATQGHWLTMDTGDTDQDGDLDIILGSFALPPSQASPTLKAYWLQQGPSFMILQNTSSETASETSPKTASETSEVSSTP</sequence>
<dbReference type="PROSITE" id="PS51257">
    <property type="entry name" value="PROKAR_LIPOPROTEIN"/>
    <property type="match status" value="1"/>
</dbReference>
<dbReference type="AlphaFoldDB" id="A0AA49GP09"/>
<evidence type="ECO:0000256" key="1">
    <source>
        <dbReference type="ARBA" id="ARBA00022729"/>
    </source>
</evidence>
<dbReference type="InterPro" id="IPR036909">
    <property type="entry name" value="Cyt_c-like_dom_sf"/>
</dbReference>
<keyword evidence="1" id="KW-0732">Signal</keyword>
<proteinExistence type="predicted"/>
<dbReference type="Pfam" id="PF13517">
    <property type="entry name" value="FG-GAP_3"/>
    <property type="match status" value="2"/>
</dbReference>
<dbReference type="SUPFAM" id="SSF46626">
    <property type="entry name" value="Cytochrome c"/>
    <property type="match status" value="1"/>
</dbReference>
<gene>
    <name evidence="3" type="ORF">K4G66_04115</name>
</gene>
<protein>
    <submittedName>
        <fullName evidence="3">VCBS repeat-containing protein</fullName>
    </submittedName>
</protein>
<dbReference type="EMBL" id="CP120682">
    <property type="protein sequence ID" value="WKN37892.1"/>
    <property type="molecule type" value="Genomic_DNA"/>
</dbReference>
<dbReference type="GO" id="GO:0020037">
    <property type="term" value="F:heme binding"/>
    <property type="evidence" value="ECO:0007669"/>
    <property type="project" value="InterPro"/>
</dbReference>